<proteinExistence type="predicted"/>
<dbReference type="PROSITE" id="PS51549">
    <property type="entry name" value="DM13"/>
    <property type="match status" value="1"/>
</dbReference>
<evidence type="ECO:0000259" key="2">
    <source>
        <dbReference type="PROSITE" id="PS51549"/>
    </source>
</evidence>
<accession>A0A344LD22</accession>
<feature type="domain" description="DM13" evidence="2">
    <location>
        <begin position="72"/>
        <end position="182"/>
    </location>
</feature>
<organism evidence="3 4">
    <name type="scientific">Amycolatopsis albispora</name>
    <dbReference type="NCBI Taxonomy" id="1804986"/>
    <lineage>
        <taxon>Bacteria</taxon>
        <taxon>Bacillati</taxon>
        <taxon>Actinomycetota</taxon>
        <taxon>Actinomycetes</taxon>
        <taxon>Pseudonocardiales</taxon>
        <taxon>Pseudonocardiaceae</taxon>
        <taxon>Amycolatopsis</taxon>
    </lineage>
</organism>
<dbReference type="Pfam" id="PF10517">
    <property type="entry name" value="DM13"/>
    <property type="match status" value="1"/>
</dbReference>
<dbReference type="KEGG" id="aab:A4R43_28575"/>
<evidence type="ECO:0000313" key="3">
    <source>
        <dbReference type="EMBL" id="AXB45946.1"/>
    </source>
</evidence>
<feature type="region of interest" description="Disordered" evidence="1">
    <location>
        <begin position="52"/>
        <end position="72"/>
    </location>
</feature>
<evidence type="ECO:0000313" key="4">
    <source>
        <dbReference type="Proteomes" id="UP000250434"/>
    </source>
</evidence>
<sequence>MSRKKKILLAALGLGLVVAAAGLWAFQPWKAFTRSTVDEALPVAPVAVATAPPAETTSVETTVTPPKPPEPRDLATGEFVSQEHDTSGKARVVDLGDGNRVLRLEGFSTSDGPDVHVWLSQATAGGEWGKYDDGAVVKLGKIKATDGNQNYAIPADAELTGLRSVVIWCDRFNVAFGSAPLAL</sequence>
<dbReference type="EMBL" id="CP015163">
    <property type="protein sequence ID" value="AXB45946.1"/>
    <property type="molecule type" value="Genomic_DNA"/>
</dbReference>
<dbReference type="AlphaFoldDB" id="A0A344LD22"/>
<dbReference type="OrthoDB" id="4751481at2"/>
<reference evidence="3 4" key="1">
    <citation type="submission" date="2016-04" db="EMBL/GenBank/DDBJ databases">
        <title>Complete genome sequence and analysis of deep-sea sediment isolate, Amycolatopsis sp. WP1.</title>
        <authorList>
            <person name="Wang H."/>
            <person name="Chen S."/>
            <person name="Wu Q."/>
        </authorList>
    </citation>
    <scope>NUCLEOTIDE SEQUENCE [LARGE SCALE GENOMIC DNA]</scope>
    <source>
        <strain evidence="3 4">WP1</strain>
    </source>
</reference>
<keyword evidence="4" id="KW-1185">Reference proteome</keyword>
<gene>
    <name evidence="3" type="ORF">A4R43_28575</name>
</gene>
<dbReference type="Proteomes" id="UP000250434">
    <property type="component" value="Chromosome"/>
</dbReference>
<evidence type="ECO:0000256" key="1">
    <source>
        <dbReference type="SAM" id="MobiDB-lite"/>
    </source>
</evidence>
<feature type="compositionally biased region" description="Low complexity" evidence="1">
    <location>
        <begin position="52"/>
        <end position="64"/>
    </location>
</feature>
<name>A0A344LD22_9PSEU</name>
<dbReference type="RefSeq" id="WP_113695177.1">
    <property type="nucleotide sequence ID" value="NZ_CP015163.1"/>
</dbReference>
<protein>
    <recommendedName>
        <fullName evidence="2">DM13 domain-containing protein</fullName>
    </recommendedName>
</protein>
<dbReference type="InterPro" id="IPR019545">
    <property type="entry name" value="DM13_domain"/>
</dbReference>